<gene>
    <name evidence="2" type="ORF">EV210_10165</name>
</gene>
<dbReference type="Pfam" id="PF13788">
    <property type="entry name" value="DUF4180"/>
    <property type="match status" value="1"/>
</dbReference>
<dbReference type="InterPro" id="IPR025438">
    <property type="entry name" value="DUF4180"/>
</dbReference>
<evidence type="ECO:0000313" key="2">
    <source>
        <dbReference type="EMBL" id="TCL39870.1"/>
    </source>
</evidence>
<sequence length="121" mass="13948">MNYKIIERETKKYIEVLSVNTLLSTEQDALNLIALCRENDISLLVLHSHTLAEAFFELKTGVAGKMLQKFINYHVKIAAIIPKDLAHKGKFKEMVLESNKGSHFRVFETKETAEEWLLKNE</sequence>
<name>A0A4R1Q1Q5_9FIRM</name>
<dbReference type="OrthoDB" id="8595425at2"/>
<dbReference type="EMBL" id="SLUI01000001">
    <property type="protein sequence ID" value="TCL39870.1"/>
    <property type="molecule type" value="Genomic_DNA"/>
</dbReference>
<protein>
    <submittedName>
        <fullName evidence="2">Uncharacterized protein DUF4180</fullName>
    </submittedName>
</protein>
<proteinExistence type="predicted"/>
<organism evidence="2 3">
    <name type="scientific">Anaerospora hongkongensis</name>
    <dbReference type="NCBI Taxonomy" id="244830"/>
    <lineage>
        <taxon>Bacteria</taxon>
        <taxon>Bacillati</taxon>
        <taxon>Bacillota</taxon>
        <taxon>Negativicutes</taxon>
        <taxon>Selenomonadales</taxon>
        <taxon>Sporomusaceae</taxon>
        <taxon>Anaerospora</taxon>
    </lineage>
</organism>
<dbReference type="RefSeq" id="WP_132073847.1">
    <property type="nucleotide sequence ID" value="NZ_SLUI01000001.1"/>
</dbReference>
<feature type="domain" description="DUF4180" evidence="1">
    <location>
        <begin position="9"/>
        <end position="117"/>
    </location>
</feature>
<evidence type="ECO:0000313" key="3">
    <source>
        <dbReference type="Proteomes" id="UP000295063"/>
    </source>
</evidence>
<dbReference type="Proteomes" id="UP000295063">
    <property type="component" value="Unassembled WGS sequence"/>
</dbReference>
<evidence type="ECO:0000259" key="1">
    <source>
        <dbReference type="Pfam" id="PF13788"/>
    </source>
</evidence>
<reference evidence="2 3" key="1">
    <citation type="submission" date="2019-03" db="EMBL/GenBank/DDBJ databases">
        <title>Genomic Encyclopedia of Type Strains, Phase IV (KMG-IV): sequencing the most valuable type-strain genomes for metagenomic binning, comparative biology and taxonomic classification.</title>
        <authorList>
            <person name="Goeker M."/>
        </authorList>
    </citation>
    <scope>NUCLEOTIDE SEQUENCE [LARGE SCALE GENOMIC DNA]</scope>
    <source>
        <strain evidence="2 3">DSM 15969</strain>
    </source>
</reference>
<keyword evidence="3" id="KW-1185">Reference proteome</keyword>
<accession>A0A4R1Q1Q5</accession>
<dbReference type="AlphaFoldDB" id="A0A4R1Q1Q5"/>
<comment type="caution">
    <text evidence="2">The sequence shown here is derived from an EMBL/GenBank/DDBJ whole genome shotgun (WGS) entry which is preliminary data.</text>
</comment>